<dbReference type="GO" id="GO:0003690">
    <property type="term" value="F:double-stranded DNA binding"/>
    <property type="evidence" value="ECO:0007669"/>
    <property type="project" value="TreeGrafter"/>
</dbReference>
<dbReference type="FunFam" id="3.40.50.1000:FF:000198">
    <property type="entry name" value="Bifunctional polynucleotide phosphatase/kinase"/>
    <property type="match status" value="1"/>
</dbReference>
<dbReference type="PANTHER" id="PTHR12083">
    <property type="entry name" value="BIFUNCTIONAL POLYNUCLEOTIDE PHOSPHATASE/KINASE"/>
    <property type="match status" value="1"/>
</dbReference>
<dbReference type="NCBIfam" id="TIGR01664">
    <property type="entry name" value="DNA-3'-Pase"/>
    <property type="match status" value="1"/>
</dbReference>
<dbReference type="AlphaFoldDB" id="A0A2I0VEQ4"/>
<dbReference type="Pfam" id="PF08645">
    <property type="entry name" value="PNK3P"/>
    <property type="match status" value="1"/>
</dbReference>
<dbReference type="InterPro" id="IPR006551">
    <property type="entry name" value="Polynucleotide_phosphatase"/>
</dbReference>
<dbReference type="GO" id="GO:0008270">
    <property type="term" value="F:zinc ion binding"/>
    <property type="evidence" value="ECO:0007669"/>
    <property type="project" value="UniProtKB-KW"/>
</dbReference>
<dbReference type="InterPro" id="IPR036957">
    <property type="entry name" value="Znf_PARP_sf"/>
</dbReference>
<reference evidence="7 8" key="1">
    <citation type="journal article" date="2016" name="Sci. Rep.">
        <title>The Dendrobium catenatum Lindl. genome sequence provides insights into polysaccharide synthase, floral development and adaptive evolution.</title>
        <authorList>
            <person name="Zhang G.Q."/>
            <person name="Xu Q."/>
            <person name="Bian C."/>
            <person name="Tsai W.C."/>
            <person name="Yeh C.M."/>
            <person name="Liu K.W."/>
            <person name="Yoshida K."/>
            <person name="Zhang L.S."/>
            <person name="Chang S.B."/>
            <person name="Chen F."/>
            <person name="Shi Y."/>
            <person name="Su Y.Y."/>
            <person name="Zhang Y.Q."/>
            <person name="Chen L.J."/>
            <person name="Yin Y."/>
            <person name="Lin M."/>
            <person name="Huang H."/>
            <person name="Deng H."/>
            <person name="Wang Z.W."/>
            <person name="Zhu S.L."/>
            <person name="Zhao X."/>
            <person name="Deng C."/>
            <person name="Niu S.C."/>
            <person name="Huang J."/>
            <person name="Wang M."/>
            <person name="Liu G.H."/>
            <person name="Yang H.J."/>
            <person name="Xiao X.J."/>
            <person name="Hsiao Y.Y."/>
            <person name="Wu W.L."/>
            <person name="Chen Y.Y."/>
            <person name="Mitsuda N."/>
            <person name="Ohme-Takagi M."/>
            <person name="Luo Y.B."/>
            <person name="Van de Peer Y."/>
            <person name="Liu Z.J."/>
        </authorList>
    </citation>
    <scope>NUCLEOTIDE SEQUENCE [LARGE SCALE GENOMIC DNA]</scope>
    <source>
        <tissue evidence="7">The whole plant</tissue>
    </source>
</reference>
<dbReference type="EMBL" id="KZ503722">
    <property type="protein sequence ID" value="PKU61901.1"/>
    <property type="molecule type" value="Genomic_DNA"/>
</dbReference>
<accession>A0A2I0VEQ4</accession>
<dbReference type="STRING" id="906689.A0A2I0VEQ4"/>
<protein>
    <submittedName>
        <fullName evidence="7">Polynucleotide 3'-phosphatase ZDP</fullName>
    </submittedName>
</protein>
<keyword evidence="8" id="KW-1185">Reference proteome</keyword>
<dbReference type="Gene3D" id="3.30.1740.10">
    <property type="entry name" value="Zinc finger, PARP-type"/>
    <property type="match status" value="1"/>
</dbReference>
<keyword evidence="3" id="KW-0863">Zinc-finger</keyword>
<dbReference type="PROSITE" id="PS50064">
    <property type="entry name" value="ZF_PARP_2"/>
    <property type="match status" value="1"/>
</dbReference>
<organism evidence="7 8">
    <name type="scientific">Dendrobium catenatum</name>
    <dbReference type="NCBI Taxonomy" id="906689"/>
    <lineage>
        <taxon>Eukaryota</taxon>
        <taxon>Viridiplantae</taxon>
        <taxon>Streptophyta</taxon>
        <taxon>Embryophyta</taxon>
        <taxon>Tracheophyta</taxon>
        <taxon>Spermatophyta</taxon>
        <taxon>Magnoliopsida</taxon>
        <taxon>Liliopsida</taxon>
        <taxon>Asparagales</taxon>
        <taxon>Orchidaceae</taxon>
        <taxon>Epidendroideae</taxon>
        <taxon>Malaxideae</taxon>
        <taxon>Dendrobiinae</taxon>
        <taxon>Dendrobium</taxon>
    </lineage>
</organism>
<dbReference type="SMART" id="SM01336">
    <property type="entry name" value="zf-PARP"/>
    <property type="match status" value="1"/>
</dbReference>
<dbReference type="InterPro" id="IPR023214">
    <property type="entry name" value="HAD_sf"/>
</dbReference>
<evidence type="ECO:0000313" key="8">
    <source>
        <dbReference type="Proteomes" id="UP000233837"/>
    </source>
</evidence>
<dbReference type="GO" id="GO:0006281">
    <property type="term" value="P:DNA repair"/>
    <property type="evidence" value="ECO:0007669"/>
    <property type="project" value="TreeGrafter"/>
</dbReference>
<dbReference type="GO" id="GO:0046404">
    <property type="term" value="F:ATP-dependent polydeoxyribonucleotide 5'-hydroxyl-kinase activity"/>
    <property type="evidence" value="ECO:0007669"/>
    <property type="project" value="TreeGrafter"/>
</dbReference>
<evidence type="ECO:0000256" key="5">
    <source>
        <dbReference type="ARBA" id="ARBA00023242"/>
    </source>
</evidence>
<dbReference type="InterPro" id="IPR001510">
    <property type="entry name" value="Znf_PARP"/>
</dbReference>
<proteinExistence type="predicted"/>
<dbReference type="NCBIfam" id="TIGR01662">
    <property type="entry name" value="HAD-SF-IIIA"/>
    <property type="match status" value="1"/>
</dbReference>
<dbReference type="GO" id="GO:0005634">
    <property type="term" value="C:nucleus"/>
    <property type="evidence" value="ECO:0007669"/>
    <property type="project" value="UniProtKB-SubCell"/>
</dbReference>
<dbReference type="PANTHER" id="PTHR12083:SF9">
    <property type="entry name" value="BIFUNCTIONAL POLYNUCLEOTIDE PHOSPHATASE_KINASE"/>
    <property type="match status" value="1"/>
</dbReference>
<evidence type="ECO:0000259" key="6">
    <source>
        <dbReference type="PROSITE" id="PS50064"/>
    </source>
</evidence>
<dbReference type="Gene3D" id="3.40.50.1000">
    <property type="entry name" value="HAD superfamily/HAD-like"/>
    <property type="match status" value="1"/>
</dbReference>
<comment type="subcellular location">
    <subcellularLocation>
        <location evidence="1">Nucleus</location>
    </subcellularLocation>
</comment>
<keyword evidence="5" id="KW-0539">Nucleus</keyword>
<evidence type="ECO:0000256" key="3">
    <source>
        <dbReference type="ARBA" id="ARBA00022771"/>
    </source>
</evidence>
<evidence type="ECO:0000256" key="1">
    <source>
        <dbReference type="ARBA" id="ARBA00004123"/>
    </source>
</evidence>
<dbReference type="SUPFAM" id="SSF57716">
    <property type="entry name" value="Glucocorticoid receptor-like (DNA-binding domain)"/>
    <property type="match status" value="1"/>
</dbReference>
<dbReference type="GO" id="GO:0046403">
    <property type="term" value="F:polynucleotide 3'-phosphatase activity"/>
    <property type="evidence" value="ECO:0007669"/>
    <property type="project" value="TreeGrafter"/>
</dbReference>
<dbReference type="InterPro" id="IPR013954">
    <property type="entry name" value="PNK3P"/>
</dbReference>
<dbReference type="OrthoDB" id="19045at2759"/>
<evidence type="ECO:0000313" key="7">
    <source>
        <dbReference type="EMBL" id="PKU61901.1"/>
    </source>
</evidence>
<name>A0A2I0VEQ4_9ASPA</name>
<sequence>MHSRFIGNGEFLLRLDIPLVLSSSSSHSSKSQHLELVLLHIPASMAASKVLVEYAKSSRSSCKICSKNITAGSLRMGFSTKDPRGFDSVRWHHLNCYANSHPLGTVEEIKGFFSLKGSDQESLRKLVAEPTSSQSLDGDNMKEIEESHEMEVKKRKLLGAENKKNLEVKFSLSDVKNKYKDANLPPNWKAFNTIIFNEREEGLHDTEKIAAFDFDGCLANTSVKRIGADAWSLMYASIPEKLQELYNGGYKLVIFTNESNIERWKNKRQQAVDSKIGRLDSFIKLVKVPIQVFIACGLRNGKMESDDPFRKPMTGMWKIFTEHFNSGIALDMDQSFYVGDAAGRTNDHSDADIKFAQAVGLKFYVPEKFFLA</sequence>
<dbReference type="SUPFAM" id="SSF56784">
    <property type="entry name" value="HAD-like"/>
    <property type="match status" value="1"/>
</dbReference>
<dbReference type="Pfam" id="PF00645">
    <property type="entry name" value="zf-PARP"/>
    <property type="match status" value="1"/>
</dbReference>
<dbReference type="CDD" id="cd01625">
    <property type="entry name" value="HAD_PNP"/>
    <property type="match status" value="1"/>
</dbReference>
<feature type="domain" description="PARP-type" evidence="6">
    <location>
        <begin position="50"/>
        <end position="131"/>
    </location>
</feature>
<gene>
    <name evidence="7" type="primary">ZDP</name>
    <name evidence="7" type="ORF">MA16_Dca017234</name>
</gene>
<keyword evidence="2" id="KW-0479">Metal-binding</keyword>
<evidence type="ECO:0000256" key="2">
    <source>
        <dbReference type="ARBA" id="ARBA00022723"/>
    </source>
</evidence>
<dbReference type="InterPro" id="IPR036412">
    <property type="entry name" value="HAD-like_sf"/>
</dbReference>
<keyword evidence="4" id="KW-0862">Zinc</keyword>
<dbReference type="InterPro" id="IPR006549">
    <property type="entry name" value="HAD-SF_hydro_IIIA"/>
</dbReference>
<evidence type="ECO:0000256" key="4">
    <source>
        <dbReference type="ARBA" id="ARBA00022833"/>
    </source>
</evidence>
<reference evidence="7 8" key="2">
    <citation type="journal article" date="2017" name="Nature">
        <title>The Apostasia genome and the evolution of orchids.</title>
        <authorList>
            <person name="Zhang G.Q."/>
            <person name="Liu K.W."/>
            <person name="Li Z."/>
            <person name="Lohaus R."/>
            <person name="Hsiao Y.Y."/>
            <person name="Niu S.C."/>
            <person name="Wang J.Y."/>
            <person name="Lin Y.C."/>
            <person name="Xu Q."/>
            <person name="Chen L.J."/>
            <person name="Yoshida K."/>
            <person name="Fujiwara S."/>
            <person name="Wang Z.W."/>
            <person name="Zhang Y.Q."/>
            <person name="Mitsuda N."/>
            <person name="Wang M."/>
            <person name="Liu G.H."/>
            <person name="Pecoraro L."/>
            <person name="Huang H.X."/>
            <person name="Xiao X.J."/>
            <person name="Lin M."/>
            <person name="Wu X.Y."/>
            <person name="Wu W.L."/>
            <person name="Chen Y.Y."/>
            <person name="Chang S.B."/>
            <person name="Sakamoto S."/>
            <person name="Ohme-Takagi M."/>
            <person name="Yagi M."/>
            <person name="Zeng S.J."/>
            <person name="Shen C.Y."/>
            <person name="Yeh C.M."/>
            <person name="Luo Y.B."/>
            <person name="Tsai W.C."/>
            <person name="Van de Peer Y."/>
            <person name="Liu Z.J."/>
        </authorList>
    </citation>
    <scope>NUCLEOTIDE SEQUENCE [LARGE SCALE GENOMIC DNA]</scope>
    <source>
        <tissue evidence="7">The whole plant</tissue>
    </source>
</reference>
<dbReference type="Proteomes" id="UP000233837">
    <property type="component" value="Unassembled WGS sequence"/>
</dbReference>